<evidence type="ECO:0000256" key="2">
    <source>
        <dbReference type="ARBA" id="ARBA00002953"/>
    </source>
</evidence>
<protein>
    <recommendedName>
        <fullName evidence="11">1,4-alpha-glucan branching enzyme GlgB</fullName>
        <ecNumber evidence="11">2.4.1.18</ecNumber>
    </recommendedName>
    <alternativeName>
        <fullName evidence="11">1,4-alpha-D-glucan:1,4-alpha-D-glucan 6-glucosyl-transferase</fullName>
    </alternativeName>
    <alternativeName>
        <fullName evidence="11">Alpha-(1-&gt;4)-glucan branching enzyme</fullName>
    </alternativeName>
    <alternativeName>
        <fullName evidence="11">Glycogen branching enzyme</fullName>
        <shortName evidence="11">BE</shortName>
    </alternativeName>
</protein>
<dbReference type="SUPFAM" id="SSF51011">
    <property type="entry name" value="Glycosyl hydrolase domain"/>
    <property type="match status" value="1"/>
</dbReference>
<dbReference type="HAMAP" id="MF_00685">
    <property type="entry name" value="GlgB"/>
    <property type="match status" value="1"/>
</dbReference>
<dbReference type="PIRSF" id="PIRSF000463">
    <property type="entry name" value="GlgB"/>
    <property type="match status" value="1"/>
</dbReference>
<sequence>MTMGKSKDEGRIYLFHQGTYYNAHEYMGAHPARRRGKDGWVYRVWAPNALAVSVAGDFNGWDPLAAPMKRVSEGGIYELFLPGGEQGQNYKFCVTTAEGEERYKSDPYGYYFEREIGGASKLYDLDGYRWRDERWMEQRAQGNPVAKPMNIYELHLGSFKRTEDGEFLSYREQAKEIVEYVKGMGYTHIELMPVSEYPYDGSWGYQVTGYYAPTCRYGEPKDFMYFVDYCHRHSLAVIIDWVPAHFPKDAHGLYRFDGGPCYEYADELKSEHKEWGTMVFDYGRGEVESFLISNAMFWAKQYHIDGIRVDAVASMLYLDYGRQGGQWRPNEKGGKENLEAIAFLRKLNEALLCENPGLLMIAEESTAWPLVTRPPSVGGLGFNFKWNMGWMNDILQYFSLDPIFRSYNHDKLTFPMFYAFSENFVLPISHDEVVHGKCSMISKMPGEYEQKFAGLRAFYGYMMSFPGKKLLFMGQEFGQFIEWNYTQELDWSLLEYDGHRGLQAYVRELNRFYQKTKAFWEIEQSWDGFQWTVPDDSRQCVISYRRIDEAGHEVLVVCNFTPVKREHYRIGVPKARAYTEILSSDEERFGGAGLRNEKYLLCEPIPMHGSDYSIELTLPPLSTIYLKGLRRLPKDAPAALPDTSKTSKGDNI</sequence>
<evidence type="ECO:0000256" key="9">
    <source>
        <dbReference type="ARBA" id="ARBA00023056"/>
    </source>
</evidence>
<dbReference type="InterPro" id="IPR004193">
    <property type="entry name" value="Glyco_hydro_13_N"/>
</dbReference>
<feature type="domain" description="Glycosyl hydrolase family 13 catalytic" evidence="13">
    <location>
        <begin position="153"/>
        <end position="507"/>
    </location>
</feature>
<dbReference type="Gene3D" id="2.60.40.1180">
    <property type="entry name" value="Golgi alpha-mannosidase II"/>
    <property type="match status" value="1"/>
</dbReference>
<dbReference type="PANTHER" id="PTHR43651">
    <property type="entry name" value="1,4-ALPHA-GLUCAN-BRANCHING ENZYME"/>
    <property type="match status" value="1"/>
</dbReference>
<dbReference type="SMART" id="SM00642">
    <property type="entry name" value="Aamy"/>
    <property type="match status" value="1"/>
</dbReference>
<reference evidence="14 15" key="1">
    <citation type="submission" date="2019-03" db="EMBL/GenBank/DDBJ databases">
        <title>Genomic Encyclopedia of Type Strains, Phase IV (KMG-IV): sequencing the most valuable type-strain genomes for metagenomic binning, comparative biology and taxonomic classification.</title>
        <authorList>
            <person name="Goeker M."/>
        </authorList>
    </citation>
    <scope>NUCLEOTIDE SEQUENCE [LARGE SCALE GENOMIC DNA]</scope>
    <source>
        <strain evidence="14 15">DSM 100433</strain>
    </source>
</reference>
<name>A0A9X8UHT2_9FIRM</name>
<dbReference type="InterPro" id="IPR013780">
    <property type="entry name" value="Glyco_hydro_b"/>
</dbReference>
<dbReference type="GO" id="GO:0005978">
    <property type="term" value="P:glycogen biosynthetic process"/>
    <property type="evidence" value="ECO:0007669"/>
    <property type="project" value="UniProtKB-UniRule"/>
</dbReference>
<keyword evidence="5 11" id="KW-0321">Glycogen metabolism</keyword>
<evidence type="ECO:0000256" key="5">
    <source>
        <dbReference type="ARBA" id="ARBA00022600"/>
    </source>
</evidence>
<dbReference type="InterPro" id="IPR044143">
    <property type="entry name" value="GlgB_N_E_set_prok"/>
</dbReference>
<dbReference type="CDD" id="cd11322">
    <property type="entry name" value="AmyAc_Glg_BE"/>
    <property type="match status" value="1"/>
</dbReference>
<dbReference type="GO" id="GO:0004553">
    <property type="term" value="F:hydrolase activity, hydrolyzing O-glycosyl compounds"/>
    <property type="evidence" value="ECO:0007669"/>
    <property type="project" value="InterPro"/>
</dbReference>
<proteinExistence type="inferred from homology"/>
<gene>
    <name evidence="11" type="primary">glgB</name>
    <name evidence="14" type="ORF">EDD78_11623</name>
</gene>
<evidence type="ECO:0000256" key="7">
    <source>
        <dbReference type="ARBA" id="ARBA00022679"/>
    </source>
</evidence>
<evidence type="ECO:0000256" key="6">
    <source>
        <dbReference type="ARBA" id="ARBA00022676"/>
    </source>
</evidence>
<dbReference type="EMBL" id="SLUK01000016">
    <property type="protein sequence ID" value="TCL41025.1"/>
    <property type="molecule type" value="Genomic_DNA"/>
</dbReference>
<dbReference type="InterPro" id="IPR017853">
    <property type="entry name" value="GH"/>
</dbReference>
<dbReference type="Proteomes" id="UP000294682">
    <property type="component" value="Unassembled WGS sequence"/>
</dbReference>
<keyword evidence="8" id="KW-0136">Cellulose degradation</keyword>
<keyword evidence="9 11" id="KW-0320">Glycogen biosynthesis</keyword>
<dbReference type="PANTHER" id="PTHR43651:SF3">
    <property type="entry name" value="1,4-ALPHA-GLUCAN-BRANCHING ENZYME"/>
    <property type="match status" value="1"/>
</dbReference>
<evidence type="ECO:0000259" key="13">
    <source>
        <dbReference type="SMART" id="SM00642"/>
    </source>
</evidence>
<comment type="function">
    <text evidence="2 11">Catalyzes the formation of the alpha-1,6-glucosidic linkages in glycogen by scission of a 1,4-alpha-linked oligosaccharide from growing alpha-1,4-glucan chains and the subsequent attachment of the oligosaccharide to the alpha-1,6 position.</text>
</comment>
<comment type="catalytic activity">
    <reaction evidence="1 11">
        <text>Transfers a segment of a (1-&gt;4)-alpha-D-glucan chain to a primary hydroxy group in a similar glucan chain.</text>
        <dbReference type="EC" id="2.4.1.18"/>
    </reaction>
</comment>
<evidence type="ECO:0000256" key="12">
    <source>
        <dbReference type="PIRSR" id="PIRSR000463-1"/>
    </source>
</evidence>
<evidence type="ECO:0000256" key="3">
    <source>
        <dbReference type="ARBA" id="ARBA00004964"/>
    </source>
</evidence>
<dbReference type="Pfam" id="PF00128">
    <property type="entry name" value="Alpha-amylase"/>
    <property type="match status" value="1"/>
</dbReference>
<evidence type="ECO:0000256" key="11">
    <source>
        <dbReference type="HAMAP-Rule" id="MF_00685"/>
    </source>
</evidence>
<dbReference type="FunFam" id="3.20.20.80:FF:000003">
    <property type="entry name" value="1,4-alpha-glucan branching enzyme GlgB"/>
    <property type="match status" value="1"/>
</dbReference>
<dbReference type="EC" id="2.4.1.18" evidence="11"/>
<evidence type="ECO:0000256" key="10">
    <source>
        <dbReference type="ARBA" id="ARBA00023277"/>
    </source>
</evidence>
<dbReference type="Gene3D" id="3.20.20.80">
    <property type="entry name" value="Glycosidases"/>
    <property type="match status" value="1"/>
</dbReference>
<dbReference type="InterPro" id="IPR013783">
    <property type="entry name" value="Ig-like_fold"/>
</dbReference>
<dbReference type="GO" id="GO:0003844">
    <property type="term" value="F:1,4-alpha-glucan branching enzyme activity"/>
    <property type="evidence" value="ECO:0007669"/>
    <property type="project" value="UniProtKB-UniRule"/>
</dbReference>
<dbReference type="InterPro" id="IPR006407">
    <property type="entry name" value="GlgB"/>
</dbReference>
<dbReference type="InterPro" id="IPR006047">
    <property type="entry name" value="GH13_cat_dom"/>
</dbReference>
<comment type="similarity">
    <text evidence="4 11">Belongs to the glycosyl hydrolase 13 family. GlgB subfamily.</text>
</comment>
<evidence type="ECO:0000256" key="4">
    <source>
        <dbReference type="ARBA" id="ARBA00009000"/>
    </source>
</evidence>
<evidence type="ECO:0000313" key="14">
    <source>
        <dbReference type="EMBL" id="TCL41025.1"/>
    </source>
</evidence>
<comment type="subunit">
    <text evidence="11">Monomer.</text>
</comment>
<keyword evidence="6 11" id="KW-0328">Glycosyltransferase</keyword>
<dbReference type="CDD" id="cd02855">
    <property type="entry name" value="E_set_GBE_prok_N"/>
    <property type="match status" value="1"/>
</dbReference>
<keyword evidence="8" id="KW-0624">Polysaccharide degradation</keyword>
<dbReference type="InterPro" id="IPR006048">
    <property type="entry name" value="A-amylase/branching_C"/>
</dbReference>
<evidence type="ECO:0000256" key="1">
    <source>
        <dbReference type="ARBA" id="ARBA00000826"/>
    </source>
</evidence>
<dbReference type="NCBIfam" id="NF003811">
    <property type="entry name" value="PRK05402.1"/>
    <property type="match status" value="1"/>
</dbReference>
<dbReference type="Pfam" id="PF02922">
    <property type="entry name" value="CBM_48"/>
    <property type="match status" value="1"/>
</dbReference>
<dbReference type="SUPFAM" id="SSF81296">
    <property type="entry name" value="E set domains"/>
    <property type="match status" value="1"/>
</dbReference>
<dbReference type="SUPFAM" id="SSF51445">
    <property type="entry name" value="(Trans)glycosidases"/>
    <property type="match status" value="1"/>
</dbReference>
<feature type="active site" description="Nucleophile" evidence="11 12">
    <location>
        <position position="310"/>
    </location>
</feature>
<keyword evidence="7 11" id="KW-0808">Transferase</keyword>
<dbReference type="Pfam" id="PF02806">
    <property type="entry name" value="Alpha-amylase_C"/>
    <property type="match status" value="1"/>
</dbReference>
<dbReference type="InterPro" id="IPR037439">
    <property type="entry name" value="Branching_enzy"/>
</dbReference>
<organism evidence="14 15">
    <name type="scientific">Harryflintia acetispora</name>
    <dbReference type="NCBI Taxonomy" id="1849041"/>
    <lineage>
        <taxon>Bacteria</taxon>
        <taxon>Bacillati</taxon>
        <taxon>Bacillota</taxon>
        <taxon>Clostridia</taxon>
        <taxon>Eubacteriales</taxon>
        <taxon>Oscillospiraceae</taxon>
        <taxon>Harryflintia</taxon>
    </lineage>
</organism>
<dbReference type="Gene3D" id="2.60.40.10">
    <property type="entry name" value="Immunoglobulins"/>
    <property type="match status" value="1"/>
</dbReference>
<dbReference type="FunFam" id="2.60.40.1180:FF:000002">
    <property type="entry name" value="1,4-alpha-glucan branching enzyme GlgB"/>
    <property type="match status" value="1"/>
</dbReference>
<evidence type="ECO:0000313" key="15">
    <source>
        <dbReference type="Proteomes" id="UP000294682"/>
    </source>
</evidence>
<comment type="pathway">
    <text evidence="3 11">Glycan biosynthesis; glycogen biosynthesis.</text>
</comment>
<accession>A0A9X8UHT2</accession>
<dbReference type="AlphaFoldDB" id="A0A9X8UHT2"/>
<dbReference type="GO" id="GO:0030245">
    <property type="term" value="P:cellulose catabolic process"/>
    <property type="evidence" value="ECO:0007669"/>
    <property type="project" value="UniProtKB-KW"/>
</dbReference>
<dbReference type="NCBIfam" id="TIGR01515">
    <property type="entry name" value="branching_enzym"/>
    <property type="match status" value="1"/>
</dbReference>
<evidence type="ECO:0000256" key="8">
    <source>
        <dbReference type="ARBA" id="ARBA00023001"/>
    </source>
</evidence>
<dbReference type="GO" id="GO:0043169">
    <property type="term" value="F:cation binding"/>
    <property type="evidence" value="ECO:0007669"/>
    <property type="project" value="InterPro"/>
</dbReference>
<dbReference type="InterPro" id="IPR014756">
    <property type="entry name" value="Ig_E-set"/>
</dbReference>
<dbReference type="NCBIfam" id="NF008967">
    <property type="entry name" value="PRK12313.1"/>
    <property type="match status" value="1"/>
</dbReference>
<comment type="caution">
    <text evidence="14">The sequence shown here is derived from an EMBL/GenBank/DDBJ whole genome shotgun (WGS) entry which is preliminary data.</text>
</comment>
<dbReference type="GO" id="GO:0005829">
    <property type="term" value="C:cytosol"/>
    <property type="evidence" value="ECO:0007669"/>
    <property type="project" value="TreeGrafter"/>
</dbReference>
<keyword evidence="10 11" id="KW-0119">Carbohydrate metabolism</keyword>
<feature type="active site" description="Proton donor" evidence="11 12">
    <location>
        <position position="363"/>
    </location>
</feature>
<keyword evidence="15" id="KW-1185">Reference proteome</keyword>